<protein>
    <submittedName>
        <fullName evidence="1">Uncharacterized protein</fullName>
    </submittedName>
</protein>
<sequence>MNSNSTNINAGTNVTVAQGCARLASNTNFTLTDLGAQLYDSVRSANDFNEREPFLSPSVFDRMCGYHGALELDNLSRCCPNATLIETTSQFGGKCGVSCPYNGTVADWKTCLAADDSVEVFCLKVVKRKSSAGARRVRQSGRTSFGWTLVVVGLTVLAMLVPAASAAPPSKRAVDWSHGRQVCLNSRILEGPYLATDVDVADIPNFTQRVEVTTGAQVVTSQTVNLSDRAITTIPIDTDGLTSLFCHYTLLLGAGGGYCGSTNDLETSYEVWAPNNTVVEFTLKPAYVCIKARIFNCLKAPYTDNTRYPETFTGLYCITRTAEMVNPLAFWSVSQTPLS</sequence>
<dbReference type="EMBL" id="LWDF02000099">
    <property type="protein sequence ID" value="KAE8257700.1"/>
    <property type="molecule type" value="Genomic_DNA"/>
</dbReference>
<dbReference type="AlphaFoldDB" id="A0A177TU26"/>
<organism evidence="1 2">
    <name type="scientific">Tilletia indica</name>
    <dbReference type="NCBI Taxonomy" id="43049"/>
    <lineage>
        <taxon>Eukaryota</taxon>
        <taxon>Fungi</taxon>
        <taxon>Dikarya</taxon>
        <taxon>Basidiomycota</taxon>
        <taxon>Ustilaginomycotina</taxon>
        <taxon>Exobasidiomycetes</taxon>
        <taxon>Tilletiales</taxon>
        <taxon>Tilletiaceae</taxon>
        <taxon>Tilletia</taxon>
    </lineage>
</organism>
<name>A0A177TU26_9BASI</name>
<evidence type="ECO:0000313" key="2">
    <source>
        <dbReference type="Proteomes" id="UP000077521"/>
    </source>
</evidence>
<comment type="caution">
    <text evidence="1">The sequence shown here is derived from an EMBL/GenBank/DDBJ whole genome shotgun (WGS) entry which is preliminary data.</text>
</comment>
<keyword evidence="2" id="KW-1185">Reference proteome</keyword>
<reference evidence="1" key="2">
    <citation type="journal article" date="2019" name="IMA Fungus">
        <title>Genome sequencing and comparison of five Tilletia species to identify candidate genes for the detection of regulated species infecting wheat.</title>
        <authorList>
            <person name="Nguyen H.D.T."/>
            <person name="Sultana T."/>
            <person name="Kesanakurti P."/>
            <person name="Hambleton S."/>
        </authorList>
    </citation>
    <scope>NUCLEOTIDE SEQUENCE</scope>
    <source>
        <strain evidence="1">DAOMC 236416</strain>
    </source>
</reference>
<gene>
    <name evidence="1" type="ORF">A4X13_0g2176</name>
</gene>
<accession>A0A177TU26</accession>
<proteinExistence type="predicted"/>
<reference evidence="1" key="1">
    <citation type="submission" date="2016-04" db="EMBL/GenBank/DDBJ databases">
        <authorList>
            <person name="Nguyen H.D."/>
            <person name="Samba Siva P."/>
            <person name="Cullis J."/>
            <person name="Levesque C.A."/>
            <person name="Hambleton S."/>
        </authorList>
    </citation>
    <scope>NUCLEOTIDE SEQUENCE</scope>
    <source>
        <strain evidence="1">DAOMC 236416</strain>
    </source>
</reference>
<dbReference type="Proteomes" id="UP000077521">
    <property type="component" value="Unassembled WGS sequence"/>
</dbReference>
<evidence type="ECO:0000313" key="1">
    <source>
        <dbReference type="EMBL" id="KAE8257700.1"/>
    </source>
</evidence>